<accession>A0A5C3NMD7</accession>
<reference evidence="2 3" key="1">
    <citation type="journal article" date="2019" name="Nat. Ecol. Evol.">
        <title>Megaphylogeny resolves global patterns of mushroom evolution.</title>
        <authorList>
            <person name="Varga T."/>
            <person name="Krizsan K."/>
            <person name="Foldi C."/>
            <person name="Dima B."/>
            <person name="Sanchez-Garcia M."/>
            <person name="Sanchez-Ramirez S."/>
            <person name="Szollosi G.J."/>
            <person name="Szarkandi J.G."/>
            <person name="Papp V."/>
            <person name="Albert L."/>
            <person name="Andreopoulos W."/>
            <person name="Angelini C."/>
            <person name="Antonin V."/>
            <person name="Barry K.W."/>
            <person name="Bougher N.L."/>
            <person name="Buchanan P."/>
            <person name="Buyck B."/>
            <person name="Bense V."/>
            <person name="Catcheside P."/>
            <person name="Chovatia M."/>
            <person name="Cooper J."/>
            <person name="Damon W."/>
            <person name="Desjardin D."/>
            <person name="Finy P."/>
            <person name="Geml J."/>
            <person name="Haridas S."/>
            <person name="Hughes K."/>
            <person name="Justo A."/>
            <person name="Karasinski D."/>
            <person name="Kautmanova I."/>
            <person name="Kiss B."/>
            <person name="Kocsube S."/>
            <person name="Kotiranta H."/>
            <person name="LaButti K.M."/>
            <person name="Lechner B.E."/>
            <person name="Liimatainen K."/>
            <person name="Lipzen A."/>
            <person name="Lukacs Z."/>
            <person name="Mihaltcheva S."/>
            <person name="Morgado L.N."/>
            <person name="Niskanen T."/>
            <person name="Noordeloos M.E."/>
            <person name="Ohm R.A."/>
            <person name="Ortiz-Santana B."/>
            <person name="Ovrebo C."/>
            <person name="Racz N."/>
            <person name="Riley R."/>
            <person name="Savchenko A."/>
            <person name="Shiryaev A."/>
            <person name="Soop K."/>
            <person name="Spirin V."/>
            <person name="Szebenyi C."/>
            <person name="Tomsovsky M."/>
            <person name="Tulloss R.E."/>
            <person name="Uehling J."/>
            <person name="Grigoriev I.V."/>
            <person name="Vagvolgyi C."/>
            <person name="Papp T."/>
            <person name="Martin F.M."/>
            <person name="Miettinen O."/>
            <person name="Hibbett D.S."/>
            <person name="Nagy L.G."/>
        </authorList>
    </citation>
    <scope>NUCLEOTIDE SEQUENCE [LARGE SCALE GENOMIC DNA]</scope>
    <source>
        <strain evidence="2 3">HHB13444</strain>
    </source>
</reference>
<protein>
    <submittedName>
        <fullName evidence="2">Uncharacterized protein</fullName>
    </submittedName>
</protein>
<dbReference type="InParanoid" id="A0A5C3NMD7"/>
<feature type="region of interest" description="Disordered" evidence="1">
    <location>
        <begin position="59"/>
        <end position="83"/>
    </location>
</feature>
<organism evidence="2 3">
    <name type="scientific">Polyporus arcularius HHB13444</name>
    <dbReference type="NCBI Taxonomy" id="1314778"/>
    <lineage>
        <taxon>Eukaryota</taxon>
        <taxon>Fungi</taxon>
        <taxon>Dikarya</taxon>
        <taxon>Basidiomycota</taxon>
        <taxon>Agaricomycotina</taxon>
        <taxon>Agaricomycetes</taxon>
        <taxon>Polyporales</taxon>
        <taxon>Polyporaceae</taxon>
        <taxon>Polyporus</taxon>
    </lineage>
</organism>
<sequence length="83" mass="9183">MLWQLTVCSAVAANPVSYHTVHADRRSTTLTAAFIPRLNTATALPRVVMQDLWTERYLRSGSDHSSCRQSSPGRGLSVPRESL</sequence>
<dbReference type="AlphaFoldDB" id="A0A5C3NMD7"/>
<gene>
    <name evidence="2" type="ORF">K466DRAFT_592824</name>
</gene>
<dbReference type="EMBL" id="ML212573">
    <property type="protein sequence ID" value="TFK78385.1"/>
    <property type="molecule type" value="Genomic_DNA"/>
</dbReference>
<evidence type="ECO:0000313" key="3">
    <source>
        <dbReference type="Proteomes" id="UP000308197"/>
    </source>
</evidence>
<evidence type="ECO:0000313" key="2">
    <source>
        <dbReference type="EMBL" id="TFK78385.1"/>
    </source>
</evidence>
<keyword evidence="3" id="KW-1185">Reference proteome</keyword>
<proteinExistence type="predicted"/>
<name>A0A5C3NMD7_9APHY</name>
<dbReference type="Proteomes" id="UP000308197">
    <property type="component" value="Unassembled WGS sequence"/>
</dbReference>
<evidence type="ECO:0000256" key="1">
    <source>
        <dbReference type="SAM" id="MobiDB-lite"/>
    </source>
</evidence>